<keyword evidence="2" id="KW-0812">Transmembrane</keyword>
<keyword evidence="2" id="KW-1133">Transmembrane helix</keyword>
<evidence type="ECO:0008006" key="5">
    <source>
        <dbReference type="Google" id="ProtNLM"/>
    </source>
</evidence>
<dbReference type="Proteomes" id="UP000006851">
    <property type="component" value="Chromosome"/>
</dbReference>
<dbReference type="RefSeq" id="WP_013708102.1">
    <property type="nucleotide sequence ID" value="NC_015389.1"/>
</dbReference>
<feature type="transmembrane region" description="Helical" evidence="2">
    <location>
        <begin position="167"/>
        <end position="191"/>
    </location>
</feature>
<name>F2N720_CORGP</name>
<dbReference type="HOGENOM" id="CLU_020572_0_0_11"/>
<reference evidence="4" key="1">
    <citation type="journal article" date="2013" name="Stand. Genomic Sci.">
        <title>Complete genome sequence of Coriobacterium glomerans type strain (PW2(T)) from the midgut of Pyrrhocoris apterus L. (red soldier bug).</title>
        <authorList>
            <person name="Stackebrandt E."/>
            <person name="Zeytun A."/>
            <person name="Lapidus A."/>
            <person name="Nolan M."/>
            <person name="Lucas S."/>
            <person name="Hammon N."/>
            <person name="Deshpande S."/>
            <person name="Cheng J.F."/>
            <person name="Tapia R."/>
            <person name="Goodwin L.A."/>
            <person name="Pitluck S."/>
            <person name="Liolios K."/>
            <person name="Pagani I."/>
            <person name="Ivanova N."/>
            <person name="Mavromatis K."/>
            <person name="Mikhailova N."/>
            <person name="Huntemann M."/>
            <person name="Pati A."/>
            <person name="Chen A."/>
            <person name="Palaniappan K."/>
            <person name="Chang Y.J."/>
            <person name="Land M."/>
            <person name="Hauser L."/>
            <person name="Rohde M."/>
            <person name="Pukall R."/>
            <person name="Goker M."/>
            <person name="Detter J.C."/>
            <person name="Woyke T."/>
            <person name="Bristow J."/>
            <person name="Eisen J.A."/>
            <person name="Markowitz V."/>
            <person name="Hugenholtz P."/>
            <person name="Kyrpides N.C."/>
            <person name="Klenk H.P."/>
        </authorList>
    </citation>
    <scope>NUCLEOTIDE SEQUENCE</scope>
    <source>
        <strain evidence="4">ATCC 49209 / DSM 20642 / JCM 10262 / PW2</strain>
    </source>
</reference>
<dbReference type="Pfam" id="PF13196">
    <property type="entry name" value="DUF4012"/>
    <property type="match status" value="1"/>
</dbReference>
<dbReference type="InterPro" id="IPR025101">
    <property type="entry name" value="DUF4012"/>
</dbReference>
<evidence type="ECO:0000313" key="4">
    <source>
        <dbReference type="Proteomes" id="UP000006851"/>
    </source>
</evidence>
<organism evidence="3 4">
    <name type="scientific">Coriobacterium glomerans (strain ATCC 49209 / DSM 20642 / JCM 10262 / PW2)</name>
    <dbReference type="NCBI Taxonomy" id="700015"/>
    <lineage>
        <taxon>Bacteria</taxon>
        <taxon>Bacillati</taxon>
        <taxon>Actinomycetota</taxon>
        <taxon>Coriobacteriia</taxon>
        <taxon>Coriobacteriales</taxon>
        <taxon>Coriobacteriaceae</taxon>
        <taxon>Coriobacterium</taxon>
    </lineage>
</organism>
<proteinExistence type="predicted"/>
<dbReference type="eggNOG" id="COG2976">
    <property type="taxonomic scope" value="Bacteria"/>
</dbReference>
<accession>F2N720</accession>
<sequence length="747" mass="79024">MESDSASGSGSHFSGSSNPNQHPGRVPASNRPRNASPYTTAEFARMYEQSARARRGDASPVGARGPQAPHGAQQGRFQPRSGGDGRSVASDATSPHATSTRPQSPISAVPGGRVPASRTRRPGGNPSTVSGIPAGAPISRMRRIDEVPSARQITFESARPHRARAHIIARIVGVLLLLFIAFSGFCAFSLYRDAKDITSTSKNMIEQAKSIANKAKSKDADGIRATASSLADMSADMRRKTDGIAWQTASLVPVLGEDVRSARTLVGEVNDLCRNALIPGCDALAQMQSGQLIHDNTFDVGTIKSITQALSKIAPAVKTSANRIAALPEPHFAALGTVIANVRDLLDTAEGPLEQASAIAPLLPQMLGEGGQTRTYLIVAQNSAELRSTGGFPGSIGTLAVADGKITLGNFTAAHDLTWYDQAGFGITDEERTIFGERVGKIPGDTNFIPDFSRSSQLLSAMWTDQKGGAPIDGVIAIDPVFLQQMLKLSGGVTAMNGQVVDGSNAAATLLHDSYQRLPTEYKDLFFGNVAALSFQKIMGSLGDISKLDFAKTTFDAMTKHHLQAWMSNADEEAKMVEMGCSGTLSKDKGAPALGVFAADDTASKISWYLSLNTSIGQGRANPDGTTTYSVTTTIKNNMDPNEASGLVKYITGYNPAKRDVTDMINKVYLFAPAGGTISDLSLSGYAPEGFGMTESTYEGFQVFFATIQTSAGQTTTYTYNVTVPAGSTTTLRLETTPTAQQVAGWK</sequence>
<feature type="compositionally biased region" description="Low complexity" evidence="1">
    <location>
        <begin position="1"/>
        <end position="17"/>
    </location>
</feature>
<dbReference type="KEGG" id="cgo:Corgl_0232"/>
<evidence type="ECO:0000313" key="3">
    <source>
        <dbReference type="EMBL" id="AEB06359.1"/>
    </source>
</evidence>
<dbReference type="EMBL" id="CP002628">
    <property type="protein sequence ID" value="AEB06359.1"/>
    <property type="molecule type" value="Genomic_DNA"/>
</dbReference>
<protein>
    <recommendedName>
        <fullName evidence="5">DUF4012 domain-containing protein</fullName>
    </recommendedName>
</protein>
<keyword evidence="4" id="KW-1185">Reference proteome</keyword>
<feature type="region of interest" description="Disordered" evidence="1">
    <location>
        <begin position="1"/>
        <end position="143"/>
    </location>
</feature>
<evidence type="ECO:0000256" key="2">
    <source>
        <dbReference type="SAM" id="Phobius"/>
    </source>
</evidence>
<gene>
    <name evidence="3" type="ordered locus">Corgl_0232</name>
</gene>
<evidence type="ECO:0000256" key="1">
    <source>
        <dbReference type="SAM" id="MobiDB-lite"/>
    </source>
</evidence>
<dbReference type="STRING" id="700015.Corgl_0232"/>
<dbReference type="AlphaFoldDB" id="F2N720"/>
<feature type="compositionally biased region" description="Polar residues" evidence="1">
    <location>
        <begin position="90"/>
        <end position="106"/>
    </location>
</feature>
<keyword evidence="2" id="KW-0472">Membrane</keyword>